<keyword evidence="5 12" id="KW-0235">DNA replication</keyword>
<dbReference type="FunFam" id="3.90.580.10:FF:000001">
    <property type="entry name" value="DNA primase"/>
    <property type="match status" value="1"/>
</dbReference>
<dbReference type="EC" id="2.7.7.101" evidence="12"/>
<keyword evidence="6 12" id="KW-0479">Metal-binding</keyword>
<dbReference type="EMBL" id="CP003345">
    <property type="protein sequence ID" value="AFM03323.1"/>
    <property type="molecule type" value="Genomic_DNA"/>
</dbReference>
<dbReference type="GO" id="GO:1990077">
    <property type="term" value="C:primosome complex"/>
    <property type="evidence" value="ECO:0007669"/>
    <property type="project" value="UniProtKB-KW"/>
</dbReference>
<feature type="compositionally biased region" description="Low complexity" evidence="14">
    <location>
        <begin position="456"/>
        <end position="470"/>
    </location>
</feature>
<dbReference type="Gene3D" id="3.90.980.10">
    <property type="entry name" value="DNA primase, catalytic core, N-terminal domain"/>
    <property type="match status" value="1"/>
</dbReference>
<evidence type="ECO:0000256" key="14">
    <source>
        <dbReference type="SAM" id="MobiDB-lite"/>
    </source>
</evidence>
<protein>
    <recommendedName>
        <fullName evidence="12">DNA primase</fullName>
        <ecNumber evidence="12">2.7.7.101</ecNumber>
    </recommendedName>
</protein>
<feature type="compositionally biased region" description="Basic and acidic residues" evidence="14">
    <location>
        <begin position="438"/>
        <end position="455"/>
    </location>
</feature>
<dbReference type="GO" id="GO:0000428">
    <property type="term" value="C:DNA-directed RNA polymerase complex"/>
    <property type="evidence" value="ECO:0007669"/>
    <property type="project" value="UniProtKB-KW"/>
</dbReference>
<dbReference type="InterPro" id="IPR034151">
    <property type="entry name" value="TOPRIM_DnaG_bac"/>
</dbReference>
<evidence type="ECO:0000256" key="13">
    <source>
        <dbReference type="SAM" id="Coils"/>
    </source>
</evidence>
<sequence length="704" mass="81062">MSIPPHIIDQIRESSHIEEVVGDFVTLKKQGASFKACCPFHQEKTPSFVVTPSKGIFKCFGCGKGGDSITFVMEHENLSYPEALRFLAGKYSIEIPEENERSDEQKEEQRHKESLLIVLAFAQKFYTENLKNTDEGKAIGESYFRERGFIQKTQEKFELGYAFDEWDSILKAATEKGYSNQYLEDTGLIIKKEDRHYDRFRGRVMFPIHNVSGRTIGFGARALKKDQQPKYLNSPETEVYQKSHVLYGIFQAKNAIRKQENCYLVEGYTDVIGLHQAGIENVVSSSGTSLTNGQINLLKRFTDRVTLLFDGDKAGLKAAIRGIDIILEQGLDVQAVVLPDGHDPDTFVTEQGGESTQKYLESKAQNFLRFKYQVLVPDKDDPIARAGALKELCQTIAVVPDVFKRSLLTKELAHWMEINEQDVILETNKFIHRRAEQKLKEQEREQNKQQRERQQNRNTQSSSQNNTSNNLPTDEFGYFPPSEYEQGEYQQGGQNEPSYYEEFGGQAIDLSELEAAFNPQKKEERELTVFRQYEDEITRLLIRYGHETIAGGEYICDYILEEISEIPSLNLSYSQLRIIYENARINDIKISYQELLRDFIQNDEKLIQIVTGFLTDPSQISPNWEKRMQLVIPNEEKQLSTIIPQTILHLKRVYLKGILNENVRKIKKANNQSQEEIEKLLLIYQELKAQEIQISNELGIVIHK</sequence>
<dbReference type="SUPFAM" id="SSF56731">
    <property type="entry name" value="DNA primase core"/>
    <property type="match status" value="1"/>
</dbReference>
<keyword evidence="4 12" id="KW-0548">Nucleotidyltransferase</keyword>
<evidence type="ECO:0000256" key="10">
    <source>
        <dbReference type="ARBA" id="ARBA00023125"/>
    </source>
</evidence>
<evidence type="ECO:0000256" key="11">
    <source>
        <dbReference type="ARBA" id="ARBA00023163"/>
    </source>
</evidence>
<dbReference type="RefSeq" id="WP_014796781.1">
    <property type="nucleotide sequence ID" value="NC_018018.1"/>
</dbReference>
<comment type="catalytic activity">
    <reaction evidence="12">
        <text>ssDNA + n NTP = ssDNA/pppN(pN)n-1 hybrid + (n-1) diphosphate.</text>
        <dbReference type="EC" id="2.7.7.101"/>
    </reaction>
</comment>
<comment type="domain">
    <text evidence="12">Contains an N-terminal zinc-binding domain, a central core domain that contains the primase activity, and a C-terminal DnaB-binding domain.</text>
</comment>
<keyword evidence="10 12" id="KW-0238">DNA-binding</keyword>
<dbReference type="InterPro" id="IPR050219">
    <property type="entry name" value="DnaG_primase"/>
</dbReference>
<feature type="region of interest" description="Disordered" evidence="14">
    <location>
        <begin position="438"/>
        <end position="498"/>
    </location>
</feature>
<dbReference type="AlphaFoldDB" id="I4AH88"/>
<dbReference type="HAMAP" id="MF_00974">
    <property type="entry name" value="DNA_primase_DnaG"/>
    <property type="match status" value="1"/>
</dbReference>
<dbReference type="Pfam" id="PF10410">
    <property type="entry name" value="DnaB_bind"/>
    <property type="match status" value="1"/>
</dbReference>
<dbReference type="Proteomes" id="UP000006054">
    <property type="component" value="Chromosome"/>
</dbReference>
<dbReference type="CDD" id="cd03364">
    <property type="entry name" value="TOPRIM_DnaG_primases"/>
    <property type="match status" value="1"/>
</dbReference>
<keyword evidence="11 12" id="KW-0804">Transcription</keyword>
<evidence type="ECO:0000256" key="3">
    <source>
        <dbReference type="ARBA" id="ARBA00022679"/>
    </source>
</evidence>
<dbReference type="FunFam" id="3.90.980.10:FF:000001">
    <property type="entry name" value="DNA primase"/>
    <property type="match status" value="1"/>
</dbReference>
<comment type="cofactor">
    <cofactor evidence="12">
        <name>Zn(2+)</name>
        <dbReference type="ChEBI" id="CHEBI:29105"/>
    </cofactor>
    <text evidence="12">Binds 1 zinc ion per monomer.</text>
</comment>
<feature type="zinc finger region" description="CHC2-type" evidence="12">
    <location>
        <begin position="38"/>
        <end position="62"/>
    </location>
</feature>
<keyword evidence="2 12" id="KW-0639">Primosome</keyword>
<dbReference type="GO" id="GO:0008270">
    <property type="term" value="F:zinc ion binding"/>
    <property type="evidence" value="ECO:0007669"/>
    <property type="project" value="UniProtKB-UniRule"/>
</dbReference>
<dbReference type="InterPro" id="IPR013264">
    <property type="entry name" value="DNAG_N"/>
</dbReference>
<evidence type="ECO:0000256" key="6">
    <source>
        <dbReference type="ARBA" id="ARBA00022723"/>
    </source>
</evidence>
<dbReference type="PANTHER" id="PTHR30313">
    <property type="entry name" value="DNA PRIMASE"/>
    <property type="match status" value="1"/>
</dbReference>
<keyword evidence="13" id="KW-0175">Coiled coil</keyword>
<feature type="domain" description="Toprim" evidence="15">
    <location>
        <begin position="260"/>
        <end position="341"/>
    </location>
</feature>
<dbReference type="SMART" id="SM00400">
    <property type="entry name" value="ZnF_CHCC"/>
    <property type="match status" value="1"/>
</dbReference>
<dbReference type="PANTHER" id="PTHR30313:SF2">
    <property type="entry name" value="DNA PRIMASE"/>
    <property type="match status" value="1"/>
</dbReference>
<dbReference type="KEGG" id="fli:Fleli_0866"/>
<dbReference type="GO" id="GO:0006269">
    <property type="term" value="P:DNA replication, synthesis of primer"/>
    <property type="evidence" value="ECO:0007669"/>
    <property type="project" value="UniProtKB-UniRule"/>
</dbReference>
<keyword evidence="1 12" id="KW-0240">DNA-directed RNA polymerase</keyword>
<dbReference type="SMART" id="SM00493">
    <property type="entry name" value="TOPRIM"/>
    <property type="match status" value="1"/>
</dbReference>
<organism evidence="16 17">
    <name type="scientific">Bernardetia litoralis (strain ATCC 23117 / DSM 6794 / NBRC 15988 / NCIMB 1366 / Fx l1 / Sio-4)</name>
    <name type="common">Flexibacter litoralis</name>
    <dbReference type="NCBI Taxonomy" id="880071"/>
    <lineage>
        <taxon>Bacteria</taxon>
        <taxon>Pseudomonadati</taxon>
        <taxon>Bacteroidota</taxon>
        <taxon>Cytophagia</taxon>
        <taxon>Cytophagales</taxon>
        <taxon>Bernardetiaceae</taxon>
        <taxon>Bernardetia</taxon>
    </lineage>
</organism>
<feature type="compositionally biased region" description="Low complexity" evidence="14">
    <location>
        <begin position="483"/>
        <end position="494"/>
    </location>
</feature>
<dbReference type="NCBIfam" id="TIGR01391">
    <property type="entry name" value="dnaG"/>
    <property type="match status" value="1"/>
</dbReference>
<evidence type="ECO:0000256" key="5">
    <source>
        <dbReference type="ARBA" id="ARBA00022705"/>
    </source>
</evidence>
<comment type="function">
    <text evidence="12">RNA polymerase that catalyzes the synthesis of short RNA molecules used as primers for DNA polymerase during DNA replication.</text>
</comment>
<evidence type="ECO:0000256" key="2">
    <source>
        <dbReference type="ARBA" id="ARBA00022515"/>
    </source>
</evidence>
<dbReference type="Pfam" id="PF08275">
    <property type="entry name" value="DNAG_N"/>
    <property type="match status" value="1"/>
</dbReference>
<dbReference type="PATRIC" id="fig|880071.3.peg.842"/>
<evidence type="ECO:0000256" key="4">
    <source>
        <dbReference type="ARBA" id="ARBA00022695"/>
    </source>
</evidence>
<dbReference type="STRING" id="880071.Fleli_0866"/>
<dbReference type="InterPro" id="IPR006295">
    <property type="entry name" value="DNA_primase_DnaG"/>
</dbReference>
<evidence type="ECO:0000256" key="7">
    <source>
        <dbReference type="ARBA" id="ARBA00022771"/>
    </source>
</evidence>
<dbReference type="FunFam" id="3.40.1360.10:FF:000002">
    <property type="entry name" value="DNA primase"/>
    <property type="match status" value="1"/>
</dbReference>
<dbReference type="GO" id="GO:0003677">
    <property type="term" value="F:DNA binding"/>
    <property type="evidence" value="ECO:0007669"/>
    <property type="project" value="UniProtKB-KW"/>
</dbReference>
<evidence type="ECO:0000313" key="16">
    <source>
        <dbReference type="EMBL" id="AFM03323.1"/>
    </source>
</evidence>
<dbReference type="InterPro" id="IPR036977">
    <property type="entry name" value="DNA_primase_Znf_CHC2"/>
</dbReference>
<name>I4AH88_BERLS</name>
<keyword evidence="7 12" id="KW-0863">Zinc-finger</keyword>
<evidence type="ECO:0000256" key="12">
    <source>
        <dbReference type="HAMAP-Rule" id="MF_00974"/>
    </source>
</evidence>
<dbReference type="InterPro" id="IPR006171">
    <property type="entry name" value="TOPRIM_dom"/>
</dbReference>
<dbReference type="SUPFAM" id="SSF57783">
    <property type="entry name" value="Zinc beta-ribbon"/>
    <property type="match status" value="1"/>
</dbReference>
<evidence type="ECO:0000259" key="15">
    <source>
        <dbReference type="PROSITE" id="PS50880"/>
    </source>
</evidence>
<feature type="coiled-coil region" evidence="13">
    <location>
        <begin position="659"/>
        <end position="690"/>
    </location>
</feature>
<comment type="similarity">
    <text evidence="12">Belongs to the DnaG primase family.</text>
</comment>
<dbReference type="InterPro" id="IPR037068">
    <property type="entry name" value="DNA_primase_core_N_sf"/>
</dbReference>
<accession>I4AH88</accession>
<dbReference type="HOGENOM" id="CLU_013501_3_0_10"/>
<dbReference type="InterPro" id="IPR019475">
    <property type="entry name" value="DNA_primase_DnaB-bd"/>
</dbReference>
<dbReference type="InterPro" id="IPR002694">
    <property type="entry name" value="Znf_CHC2"/>
</dbReference>
<dbReference type="GO" id="GO:0005737">
    <property type="term" value="C:cytoplasm"/>
    <property type="evidence" value="ECO:0007669"/>
    <property type="project" value="TreeGrafter"/>
</dbReference>
<dbReference type="GO" id="GO:0003899">
    <property type="term" value="F:DNA-directed RNA polymerase activity"/>
    <property type="evidence" value="ECO:0007669"/>
    <property type="project" value="UniProtKB-UniRule"/>
</dbReference>
<keyword evidence="17" id="KW-1185">Reference proteome</keyword>
<evidence type="ECO:0000256" key="9">
    <source>
        <dbReference type="ARBA" id="ARBA00022842"/>
    </source>
</evidence>
<evidence type="ECO:0000313" key="17">
    <source>
        <dbReference type="Proteomes" id="UP000006054"/>
    </source>
</evidence>
<keyword evidence="8 12" id="KW-0862">Zinc</keyword>
<keyword evidence="3 12" id="KW-0808">Transferase</keyword>
<dbReference type="Pfam" id="PF01807">
    <property type="entry name" value="Zn_ribbon_DnaG"/>
    <property type="match status" value="1"/>
</dbReference>
<dbReference type="Gene3D" id="3.90.580.10">
    <property type="entry name" value="Zinc finger, CHC2-type domain"/>
    <property type="match status" value="1"/>
</dbReference>
<evidence type="ECO:0000256" key="8">
    <source>
        <dbReference type="ARBA" id="ARBA00022833"/>
    </source>
</evidence>
<proteinExistence type="inferred from homology"/>
<dbReference type="eggNOG" id="COG0358">
    <property type="taxonomic scope" value="Bacteria"/>
</dbReference>
<keyword evidence="9" id="KW-0460">Magnesium</keyword>
<gene>
    <name evidence="12" type="primary">dnaG</name>
    <name evidence="16" type="ordered locus">Fleli_0866</name>
</gene>
<reference evidence="17" key="1">
    <citation type="submission" date="2012-06" db="EMBL/GenBank/DDBJ databases">
        <title>The complete genome of Flexibacter litoralis DSM 6794.</title>
        <authorList>
            <person name="Lucas S."/>
            <person name="Copeland A."/>
            <person name="Lapidus A."/>
            <person name="Glavina del Rio T."/>
            <person name="Dalin E."/>
            <person name="Tice H."/>
            <person name="Bruce D."/>
            <person name="Goodwin L."/>
            <person name="Pitluck S."/>
            <person name="Peters L."/>
            <person name="Ovchinnikova G."/>
            <person name="Lu M."/>
            <person name="Kyrpides N."/>
            <person name="Mavromatis K."/>
            <person name="Ivanova N."/>
            <person name="Brettin T."/>
            <person name="Detter J.C."/>
            <person name="Han C."/>
            <person name="Larimer F."/>
            <person name="Land M."/>
            <person name="Hauser L."/>
            <person name="Markowitz V."/>
            <person name="Cheng J.-F."/>
            <person name="Hugenholtz P."/>
            <person name="Woyke T."/>
            <person name="Wu D."/>
            <person name="Spring S."/>
            <person name="Lang E."/>
            <person name="Kopitz M."/>
            <person name="Brambilla E."/>
            <person name="Klenk H.-P."/>
            <person name="Eisen J.A."/>
        </authorList>
    </citation>
    <scope>NUCLEOTIDE SEQUENCE [LARGE SCALE GENOMIC DNA]</scope>
    <source>
        <strain evidence="17">ATCC 23117 / DSM 6794 / NBRC 15988 / NCIMB 1366 / Sio-4</strain>
    </source>
</reference>
<dbReference type="PROSITE" id="PS50880">
    <property type="entry name" value="TOPRIM"/>
    <property type="match status" value="1"/>
</dbReference>
<dbReference type="OrthoDB" id="9803773at2"/>
<dbReference type="Gene3D" id="3.40.1360.10">
    <property type="match status" value="1"/>
</dbReference>
<dbReference type="InterPro" id="IPR030846">
    <property type="entry name" value="DnaG_bac"/>
</dbReference>
<dbReference type="Pfam" id="PF13155">
    <property type="entry name" value="Toprim_2"/>
    <property type="match status" value="1"/>
</dbReference>
<comment type="subunit">
    <text evidence="12">Monomer. Interacts with DnaB.</text>
</comment>
<evidence type="ECO:0000256" key="1">
    <source>
        <dbReference type="ARBA" id="ARBA00022478"/>
    </source>
</evidence>